<evidence type="ECO:0000256" key="5">
    <source>
        <dbReference type="ARBA" id="ARBA00022989"/>
    </source>
</evidence>
<dbReference type="InterPro" id="IPR000276">
    <property type="entry name" value="GPCR_Rhodpsn"/>
</dbReference>
<keyword evidence="6 10" id="KW-0297">G-protein coupled receptor</keyword>
<keyword evidence="8 10" id="KW-0675">Receptor</keyword>
<dbReference type="OrthoDB" id="6416613at2759"/>
<dbReference type="PRINTS" id="PR00237">
    <property type="entry name" value="GPCRRHODOPSN"/>
</dbReference>
<evidence type="ECO:0000256" key="8">
    <source>
        <dbReference type="ARBA" id="ARBA00023170"/>
    </source>
</evidence>
<comment type="similarity">
    <text evidence="2 10">Belongs to the G-protein coupled receptor 1 family.</text>
</comment>
<evidence type="ECO:0000256" key="2">
    <source>
        <dbReference type="ARBA" id="ARBA00010663"/>
    </source>
</evidence>
<keyword evidence="14" id="KW-1185">Reference proteome</keyword>
<keyword evidence="3" id="KW-1003">Cell membrane</keyword>
<dbReference type="Pfam" id="PF00001">
    <property type="entry name" value="7tm_1"/>
    <property type="match status" value="1"/>
</dbReference>
<accession>A0A8X6NKD1</accession>
<evidence type="ECO:0000256" key="1">
    <source>
        <dbReference type="ARBA" id="ARBA00004651"/>
    </source>
</evidence>
<name>A0A8X6NKD1_NEPPI</name>
<dbReference type="InterPro" id="IPR017452">
    <property type="entry name" value="GPCR_Rhodpsn_7TM"/>
</dbReference>
<dbReference type="AlphaFoldDB" id="A0A8X6NKD1"/>
<dbReference type="PANTHER" id="PTHR24228:SF74">
    <property type="entry name" value="G-PROTEIN COUPLED RECEPTORS FAMILY 1 PROFILE DOMAIN-CONTAINING PROTEIN"/>
    <property type="match status" value="1"/>
</dbReference>
<dbReference type="Gene3D" id="1.20.1070.10">
    <property type="entry name" value="Rhodopsin 7-helix transmembrane proteins"/>
    <property type="match status" value="1"/>
</dbReference>
<dbReference type="SUPFAM" id="SSF81321">
    <property type="entry name" value="Family A G protein-coupled receptor-like"/>
    <property type="match status" value="1"/>
</dbReference>
<feature type="transmembrane region" description="Helical" evidence="11">
    <location>
        <begin position="45"/>
        <end position="68"/>
    </location>
</feature>
<evidence type="ECO:0000313" key="13">
    <source>
        <dbReference type="EMBL" id="GFT20101.1"/>
    </source>
</evidence>
<dbReference type="PROSITE" id="PS00237">
    <property type="entry name" value="G_PROTEIN_RECEP_F1_1"/>
    <property type="match status" value="1"/>
</dbReference>
<reference evidence="13" key="1">
    <citation type="submission" date="2020-08" db="EMBL/GenBank/DDBJ databases">
        <title>Multicomponent nature underlies the extraordinary mechanical properties of spider dragline silk.</title>
        <authorList>
            <person name="Kono N."/>
            <person name="Nakamura H."/>
            <person name="Mori M."/>
            <person name="Yoshida Y."/>
            <person name="Ohtoshi R."/>
            <person name="Malay A.D."/>
            <person name="Moran D.A.P."/>
            <person name="Tomita M."/>
            <person name="Numata K."/>
            <person name="Arakawa K."/>
        </authorList>
    </citation>
    <scope>NUCLEOTIDE SEQUENCE</scope>
</reference>
<protein>
    <submittedName>
        <fullName evidence="13">G-protein coupled receptor moody</fullName>
    </submittedName>
</protein>
<feature type="domain" description="G-protein coupled receptors family 1 profile" evidence="12">
    <location>
        <begin position="60"/>
        <end position="310"/>
    </location>
</feature>
<sequence>MTIPEWVMFPFGNTTTLTEGQDLEKIDPRGNDTLFSKIPPQLMDFAAVCFFVFAVIGVFGNTVSILALSKSQKLRNATTAFIVNLCVADLVFSGFSMPLSGLTFLERDWNYGDALCKLSTLVRYSNLAISLFSVIAIAINRYILIIHPSLYREMYKARNIAIMIGLIWISGTALLLFPLFEVWGKFGFDRKAKLATCTIMRLNGRSPKSAIFITSFVLPSVVFLVCYSRIYWVVHKTALKVNEEKINFRTIRNFAFFCRSKCCYRKNHRHSVNENVNTSLKRSRQELQVLKMMMIIYITFFYAFFRCLSW</sequence>
<feature type="transmembrane region" description="Helical" evidence="11">
    <location>
        <begin position="160"/>
        <end position="180"/>
    </location>
</feature>
<dbReference type="GO" id="GO:0004930">
    <property type="term" value="F:G protein-coupled receptor activity"/>
    <property type="evidence" value="ECO:0007669"/>
    <property type="project" value="UniProtKB-KW"/>
</dbReference>
<evidence type="ECO:0000313" key="14">
    <source>
        <dbReference type="Proteomes" id="UP000887013"/>
    </source>
</evidence>
<feature type="transmembrane region" description="Helical" evidence="11">
    <location>
        <begin position="80"/>
        <end position="101"/>
    </location>
</feature>
<dbReference type="EMBL" id="BMAW01059212">
    <property type="protein sequence ID" value="GFT20101.1"/>
    <property type="molecule type" value="Genomic_DNA"/>
</dbReference>
<dbReference type="PROSITE" id="PS50262">
    <property type="entry name" value="G_PROTEIN_RECEP_F1_2"/>
    <property type="match status" value="1"/>
</dbReference>
<evidence type="ECO:0000256" key="7">
    <source>
        <dbReference type="ARBA" id="ARBA00023136"/>
    </source>
</evidence>
<evidence type="ECO:0000259" key="12">
    <source>
        <dbReference type="PROSITE" id="PS50262"/>
    </source>
</evidence>
<feature type="transmembrane region" description="Helical" evidence="11">
    <location>
        <begin position="210"/>
        <end position="232"/>
    </location>
</feature>
<feature type="transmembrane region" description="Helical" evidence="11">
    <location>
        <begin position="121"/>
        <end position="139"/>
    </location>
</feature>
<feature type="transmembrane region" description="Helical" evidence="11">
    <location>
        <begin position="289"/>
        <end position="305"/>
    </location>
</feature>
<dbReference type="PANTHER" id="PTHR24228">
    <property type="entry name" value="B2 BRADYKININ RECEPTOR/ANGIOTENSIN II RECEPTOR"/>
    <property type="match status" value="1"/>
</dbReference>
<keyword evidence="7 11" id="KW-0472">Membrane</keyword>
<dbReference type="GO" id="GO:0005886">
    <property type="term" value="C:plasma membrane"/>
    <property type="evidence" value="ECO:0007669"/>
    <property type="project" value="UniProtKB-SubCell"/>
</dbReference>
<evidence type="ECO:0000256" key="3">
    <source>
        <dbReference type="ARBA" id="ARBA00022475"/>
    </source>
</evidence>
<evidence type="ECO:0000256" key="10">
    <source>
        <dbReference type="RuleBase" id="RU000688"/>
    </source>
</evidence>
<keyword evidence="4 10" id="KW-0812">Transmembrane</keyword>
<evidence type="ECO:0000256" key="9">
    <source>
        <dbReference type="ARBA" id="ARBA00023224"/>
    </source>
</evidence>
<dbReference type="Proteomes" id="UP000887013">
    <property type="component" value="Unassembled WGS sequence"/>
</dbReference>
<gene>
    <name evidence="13" type="primary">moody</name>
    <name evidence="13" type="ORF">NPIL_252101</name>
</gene>
<proteinExistence type="inferred from homology"/>
<keyword evidence="5 11" id="KW-1133">Transmembrane helix</keyword>
<evidence type="ECO:0000256" key="4">
    <source>
        <dbReference type="ARBA" id="ARBA00022692"/>
    </source>
</evidence>
<evidence type="ECO:0000256" key="11">
    <source>
        <dbReference type="SAM" id="Phobius"/>
    </source>
</evidence>
<evidence type="ECO:0000256" key="6">
    <source>
        <dbReference type="ARBA" id="ARBA00023040"/>
    </source>
</evidence>
<organism evidence="13 14">
    <name type="scientific">Nephila pilipes</name>
    <name type="common">Giant wood spider</name>
    <name type="synonym">Nephila maculata</name>
    <dbReference type="NCBI Taxonomy" id="299642"/>
    <lineage>
        <taxon>Eukaryota</taxon>
        <taxon>Metazoa</taxon>
        <taxon>Ecdysozoa</taxon>
        <taxon>Arthropoda</taxon>
        <taxon>Chelicerata</taxon>
        <taxon>Arachnida</taxon>
        <taxon>Araneae</taxon>
        <taxon>Araneomorphae</taxon>
        <taxon>Entelegynae</taxon>
        <taxon>Araneoidea</taxon>
        <taxon>Nephilidae</taxon>
        <taxon>Nephila</taxon>
    </lineage>
</organism>
<comment type="subcellular location">
    <subcellularLocation>
        <location evidence="1">Cell membrane</location>
        <topology evidence="1">Multi-pass membrane protein</topology>
    </subcellularLocation>
</comment>
<comment type="caution">
    <text evidence="13">The sequence shown here is derived from an EMBL/GenBank/DDBJ whole genome shotgun (WGS) entry which is preliminary data.</text>
</comment>
<keyword evidence="9 10" id="KW-0807">Transducer</keyword>